<dbReference type="EMBL" id="QVME01000002">
    <property type="protein sequence ID" value="RGE68905.1"/>
    <property type="molecule type" value="Genomic_DNA"/>
</dbReference>
<dbReference type="PANTHER" id="PTHR11138">
    <property type="entry name" value="METHIONYL-TRNA FORMYLTRANSFERASE"/>
    <property type="match status" value="1"/>
</dbReference>
<dbReference type="NCBIfam" id="TIGR00460">
    <property type="entry name" value="fmt"/>
    <property type="match status" value="1"/>
</dbReference>
<dbReference type="EMBL" id="CZBE01000001">
    <property type="protein sequence ID" value="CUP24322.1"/>
    <property type="molecule type" value="Genomic_DNA"/>
</dbReference>
<dbReference type="GeneID" id="72464285"/>
<comment type="function">
    <text evidence="5">Attaches a formyl group to the free amino group of methionyl-tRNA(fMet). The formyl group appears to play a dual role in the initiator identity of N-formylmethionyl-tRNA by promoting its recognition by IF2 and preventing the misappropriation of this tRNA by the elongation apparatus.</text>
</comment>
<protein>
    <recommendedName>
        <fullName evidence="2 5">Methionyl-tRNA formyltransferase</fullName>
        <ecNumber evidence="2 5">2.1.2.9</ecNumber>
    </recommendedName>
</protein>
<dbReference type="CDD" id="cd08646">
    <property type="entry name" value="FMT_core_Met-tRNA-FMT_N"/>
    <property type="match status" value="1"/>
</dbReference>
<dbReference type="InterPro" id="IPR044135">
    <property type="entry name" value="Met-tRNA-FMT_C"/>
</dbReference>
<dbReference type="InterPro" id="IPR036477">
    <property type="entry name" value="Formyl_transf_N_sf"/>
</dbReference>
<evidence type="ECO:0000259" key="7">
    <source>
        <dbReference type="Pfam" id="PF02911"/>
    </source>
</evidence>
<dbReference type="InterPro" id="IPR041711">
    <property type="entry name" value="Met-tRNA-FMT_N"/>
</dbReference>
<keyword evidence="3 5" id="KW-0808">Transferase</keyword>
<dbReference type="PANTHER" id="PTHR11138:SF5">
    <property type="entry name" value="METHIONYL-TRNA FORMYLTRANSFERASE, MITOCHONDRIAL"/>
    <property type="match status" value="1"/>
</dbReference>
<evidence type="ECO:0000313" key="11">
    <source>
        <dbReference type="Proteomes" id="UP000095765"/>
    </source>
</evidence>
<dbReference type="FunFam" id="3.40.50.12230:FF:000001">
    <property type="entry name" value="Methionyl-tRNA formyltransferase"/>
    <property type="match status" value="1"/>
</dbReference>
<evidence type="ECO:0000256" key="2">
    <source>
        <dbReference type="ARBA" id="ARBA00012261"/>
    </source>
</evidence>
<evidence type="ECO:0000256" key="4">
    <source>
        <dbReference type="ARBA" id="ARBA00022917"/>
    </source>
</evidence>
<dbReference type="Pfam" id="PF02911">
    <property type="entry name" value="Formyl_trans_C"/>
    <property type="match status" value="1"/>
</dbReference>
<proteinExistence type="inferred from homology"/>
<evidence type="ECO:0000313" key="13">
    <source>
        <dbReference type="Proteomes" id="UP000260828"/>
    </source>
</evidence>
<evidence type="ECO:0000259" key="6">
    <source>
        <dbReference type="Pfam" id="PF00551"/>
    </source>
</evidence>
<dbReference type="InterPro" id="IPR005794">
    <property type="entry name" value="Fmt"/>
</dbReference>
<evidence type="ECO:0000256" key="5">
    <source>
        <dbReference type="HAMAP-Rule" id="MF_00182"/>
    </source>
</evidence>
<evidence type="ECO:0000313" key="12">
    <source>
        <dbReference type="Proteomes" id="UP000196386"/>
    </source>
</evidence>
<dbReference type="Gene3D" id="3.40.50.12230">
    <property type="match status" value="1"/>
</dbReference>
<gene>
    <name evidence="5 8" type="primary">fmt</name>
    <name evidence="9" type="ORF">B5F11_05600</name>
    <name evidence="10" type="ORF">DXC40_06340</name>
    <name evidence="8" type="ORF">ERS852551_00206</name>
</gene>
<evidence type="ECO:0000256" key="3">
    <source>
        <dbReference type="ARBA" id="ARBA00022679"/>
    </source>
</evidence>
<feature type="domain" description="Formyl transferase N-terminal" evidence="6">
    <location>
        <begin position="1"/>
        <end position="179"/>
    </location>
</feature>
<comment type="similarity">
    <text evidence="1 5">Belongs to the Fmt family.</text>
</comment>
<dbReference type="InterPro" id="IPR001555">
    <property type="entry name" value="GART_AS"/>
</dbReference>
<evidence type="ECO:0000313" key="9">
    <source>
        <dbReference type="EMBL" id="OUP70118.1"/>
    </source>
</evidence>
<accession>A0A174LJD1</accession>
<dbReference type="SUPFAM" id="SSF50486">
    <property type="entry name" value="FMT C-terminal domain-like"/>
    <property type="match status" value="1"/>
</dbReference>
<dbReference type="OrthoDB" id="9802815at2"/>
<dbReference type="RefSeq" id="WP_006876527.1">
    <property type="nucleotide sequence ID" value="NZ_CABIWA010000002.1"/>
</dbReference>
<sequence>MRIVFMGTPEFAVPCLSRLISDGHAVAGVFTQPDKPQGRGYKLMPPPVKVCALENGLSVYQPAKMRDGQALALLKELSPELIVVVAYGKILPPDILELPPLGCVNVHGSLLPKYRGAAPIQWSVLNGDRTAGVTTMYMAEGLDTGDMILKRETPLGPDETSGELYGRLAGLGAQALSETVRLIGEGCAPRVPQDGALATHAPMLTKELARIDWTKPAAEVHNLIRGMNPWPVAHTSLDGRPLKVYRSRLAPDGTGAPGTLAKSGGFVVACGQGAVELLEIQEAGKKRMAAADYLRGHPDAAGKTLG</sequence>
<dbReference type="InterPro" id="IPR005793">
    <property type="entry name" value="Formyl_trans_C"/>
</dbReference>
<dbReference type="EMBL" id="NFKP01000005">
    <property type="protein sequence ID" value="OUP70118.1"/>
    <property type="molecule type" value="Genomic_DNA"/>
</dbReference>
<dbReference type="Proteomes" id="UP000095765">
    <property type="component" value="Unassembled WGS sequence"/>
</dbReference>
<reference evidence="10 13" key="4">
    <citation type="submission" date="2018-08" db="EMBL/GenBank/DDBJ databases">
        <title>A genome reference for cultivated species of the human gut microbiota.</title>
        <authorList>
            <person name="Zou Y."/>
            <person name="Xue W."/>
            <person name="Luo G."/>
        </authorList>
    </citation>
    <scope>NUCLEOTIDE SEQUENCE [LARGE SCALE GENOMIC DNA]</scope>
    <source>
        <strain evidence="10 13">TF05-12AC</strain>
    </source>
</reference>
<reference evidence="12" key="2">
    <citation type="submission" date="2017-04" db="EMBL/GenBank/DDBJ databases">
        <title>Function of individual gut microbiota members based on whole genome sequencing of pure cultures obtained from chicken caecum.</title>
        <authorList>
            <person name="Medvecky M."/>
            <person name="Cejkova D."/>
            <person name="Polansky O."/>
            <person name="Karasova D."/>
            <person name="Kubasova T."/>
            <person name="Cizek A."/>
            <person name="Rychlik I."/>
        </authorList>
    </citation>
    <scope>NUCLEOTIDE SEQUENCE [LARGE SCALE GENOMIC DNA]</scope>
    <source>
        <strain evidence="12">An175</strain>
    </source>
</reference>
<dbReference type="Proteomes" id="UP000260828">
    <property type="component" value="Unassembled WGS sequence"/>
</dbReference>
<reference evidence="9" key="3">
    <citation type="journal article" date="2018" name="BMC Genomics">
        <title>Whole genome sequencing and function prediction of 133 gut anaerobes isolated from chicken caecum in pure cultures.</title>
        <authorList>
            <person name="Medvecky M."/>
            <person name="Cejkova D."/>
            <person name="Polansky O."/>
            <person name="Karasova D."/>
            <person name="Kubasova T."/>
            <person name="Cizek A."/>
            <person name="Rychlik I."/>
        </authorList>
    </citation>
    <scope>NUCLEOTIDE SEQUENCE</scope>
    <source>
        <strain evidence="9">An175</strain>
    </source>
</reference>
<dbReference type="GO" id="GO:0004479">
    <property type="term" value="F:methionyl-tRNA formyltransferase activity"/>
    <property type="evidence" value="ECO:0007669"/>
    <property type="project" value="UniProtKB-UniRule"/>
</dbReference>
<dbReference type="InterPro" id="IPR002376">
    <property type="entry name" value="Formyl_transf_N"/>
</dbReference>
<dbReference type="EC" id="2.1.2.9" evidence="2 5"/>
<comment type="catalytic activity">
    <reaction evidence="5">
        <text>L-methionyl-tRNA(fMet) + (6R)-10-formyltetrahydrofolate = N-formyl-L-methionyl-tRNA(fMet) + (6S)-5,6,7,8-tetrahydrofolate + H(+)</text>
        <dbReference type="Rhea" id="RHEA:24380"/>
        <dbReference type="Rhea" id="RHEA-COMP:9952"/>
        <dbReference type="Rhea" id="RHEA-COMP:9953"/>
        <dbReference type="ChEBI" id="CHEBI:15378"/>
        <dbReference type="ChEBI" id="CHEBI:57453"/>
        <dbReference type="ChEBI" id="CHEBI:78530"/>
        <dbReference type="ChEBI" id="CHEBI:78844"/>
        <dbReference type="ChEBI" id="CHEBI:195366"/>
        <dbReference type="EC" id="2.1.2.9"/>
    </reaction>
</comment>
<dbReference type="CDD" id="cd08704">
    <property type="entry name" value="Met_tRNA_FMT_C"/>
    <property type="match status" value="1"/>
</dbReference>
<dbReference type="Pfam" id="PF00551">
    <property type="entry name" value="Formyl_trans_N"/>
    <property type="match status" value="1"/>
</dbReference>
<keyword evidence="4 5" id="KW-0648">Protein biosynthesis</keyword>
<evidence type="ECO:0000313" key="8">
    <source>
        <dbReference type="EMBL" id="CUP24322.1"/>
    </source>
</evidence>
<dbReference type="Proteomes" id="UP000196386">
    <property type="component" value="Unassembled WGS sequence"/>
</dbReference>
<dbReference type="InterPro" id="IPR011034">
    <property type="entry name" value="Formyl_transferase-like_C_sf"/>
</dbReference>
<dbReference type="AlphaFoldDB" id="A0A174LJD1"/>
<evidence type="ECO:0000313" key="10">
    <source>
        <dbReference type="EMBL" id="RGE68905.1"/>
    </source>
</evidence>
<organism evidence="8 11">
    <name type="scientific">Anaerotruncus colihominis</name>
    <dbReference type="NCBI Taxonomy" id="169435"/>
    <lineage>
        <taxon>Bacteria</taxon>
        <taxon>Bacillati</taxon>
        <taxon>Bacillota</taxon>
        <taxon>Clostridia</taxon>
        <taxon>Eubacteriales</taxon>
        <taxon>Oscillospiraceae</taxon>
        <taxon>Anaerotruncus</taxon>
    </lineage>
</organism>
<name>A0A174LJD1_9FIRM</name>
<evidence type="ECO:0000256" key="1">
    <source>
        <dbReference type="ARBA" id="ARBA00010699"/>
    </source>
</evidence>
<dbReference type="GO" id="GO:0005829">
    <property type="term" value="C:cytosol"/>
    <property type="evidence" value="ECO:0007669"/>
    <property type="project" value="TreeGrafter"/>
</dbReference>
<reference evidence="8 11" key="1">
    <citation type="submission" date="2015-09" db="EMBL/GenBank/DDBJ databases">
        <authorList>
            <consortium name="Pathogen Informatics"/>
        </authorList>
    </citation>
    <scope>NUCLEOTIDE SEQUENCE [LARGE SCALE GENOMIC DNA]</scope>
    <source>
        <strain evidence="8 11">2789STDY5834939</strain>
    </source>
</reference>
<dbReference type="HAMAP" id="MF_00182">
    <property type="entry name" value="Formyl_trans"/>
    <property type="match status" value="1"/>
</dbReference>
<dbReference type="SUPFAM" id="SSF53328">
    <property type="entry name" value="Formyltransferase"/>
    <property type="match status" value="1"/>
</dbReference>
<feature type="binding site" evidence="5">
    <location>
        <begin position="109"/>
        <end position="112"/>
    </location>
    <ligand>
        <name>(6S)-5,6,7,8-tetrahydrofolate</name>
        <dbReference type="ChEBI" id="CHEBI:57453"/>
    </ligand>
</feature>
<feature type="domain" description="Formyl transferase C-terminal" evidence="7">
    <location>
        <begin position="204"/>
        <end position="297"/>
    </location>
</feature>
<dbReference type="PROSITE" id="PS00373">
    <property type="entry name" value="GART"/>
    <property type="match status" value="1"/>
</dbReference>